<dbReference type="PATRIC" id="fig|1429439.4.peg.3228"/>
<gene>
    <name evidence="1" type="ORF">ETSY2_19050</name>
</gene>
<accession>W4M6Y8</accession>
<reference evidence="1 2" key="1">
    <citation type="journal article" date="2014" name="Nature">
        <title>An environmental bacterial taxon with a large and distinct metabolic repertoire.</title>
        <authorList>
            <person name="Wilson M.C."/>
            <person name="Mori T."/>
            <person name="Ruckert C."/>
            <person name="Uria A.R."/>
            <person name="Helf M.J."/>
            <person name="Takada K."/>
            <person name="Gernert C."/>
            <person name="Steffens U.A."/>
            <person name="Heycke N."/>
            <person name="Schmitt S."/>
            <person name="Rinke C."/>
            <person name="Helfrich E.J."/>
            <person name="Brachmann A.O."/>
            <person name="Gurgui C."/>
            <person name="Wakimoto T."/>
            <person name="Kracht M."/>
            <person name="Crusemann M."/>
            <person name="Hentschel U."/>
            <person name="Abe I."/>
            <person name="Matsunaga S."/>
            <person name="Kalinowski J."/>
            <person name="Takeyama H."/>
            <person name="Piel J."/>
        </authorList>
    </citation>
    <scope>NUCLEOTIDE SEQUENCE [LARGE SCALE GENOMIC DNA]</scope>
    <source>
        <strain evidence="2">TSY2</strain>
    </source>
</reference>
<dbReference type="Gene3D" id="3.40.50.150">
    <property type="entry name" value="Vaccinia Virus protein VP39"/>
    <property type="match status" value="1"/>
</dbReference>
<evidence type="ECO:0000313" key="1">
    <source>
        <dbReference type="EMBL" id="ETX06119.1"/>
    </source>
</evidence>
<keyword evidence="2" id="KW-1185">Reference proteome</keyword>
<dbReference type="SUPFAM" id="SSF53335">
    <property type="entry name" value="S-adenosyl-L-methionine-dependent methyltransferases"/>
    <property type="match status" value="1"/>
</dbReference>
<dbReference type="Proteomes" id="UP000019140">
    <property type="component" value="Unassembled WGS sequence"/>
</dbReference>
<proteinExistence type="predicted"/>
<comment type="caution">
    <text evidence="1">The sequence shown here is derived from an EMBL/GenBank/DDBJ whole genome shotgun (WGS) entry which is preliminary data.</text>
</comment>
<dbReference type="EMBL" id="AZHX01000782">
    <property type="protein sequence ID" value="ETX06119.1"/>
    <property type="molecule type" value="Genomic_DNA"/>
</dbReference>
<evidence type="ECO:0000313" key="2">
    <source>
        <dbReference type="Proteomes" id="UP000019140"/>
    </source>
</evidence>
<evidence type="ECO:0008006" key="3">
    <source>
        <dbReference type="Google" id="ProtNLM"/>
    </source>
</evidence>
<sequence>MPEPRSYSFTRYLSAKRTVDDRAFNGHVWQQLLSVLKTASARQPLHILELGAGIGSMAERLLCADGLTVATYTAIDADPDAIAQGHRDAQQWATKAGFRYTATDTGGRLRRGHQDLVFHLETIDLFDFIAQQRQQRTWDLLVAHALLDLLDVPTALPALFSVLAPGGFFYFPITFDGASILEPAIDPPYDAHIEALYHATMDQRVVQGRPSGDSRTGRHLFGHLRALGANVLAAGSSDWVVFAGPQGYPADEAYFLHDIIHTIHTALANHPELDADRFAHWVHQRHAQIQDGTLVYIAHQLDLVGQISASSG</sequence>
<name>W4M6Y8_9BACT</name>
<dbReference type="InterPro" id="IPR029063">
    <property type="entry name" value="SAM-dependent_MTases_sf"/>
</dbReference>
<dbReference type="HOGENOM" id="CLU_884561_0_0_7"/>
<protein>
    <recommendedName>
        <fullName evidence="3">Methyltransferase domain-containing protein</fullName>
    </recommendedName>
</protein>
<organism evidence="1 2">
    <name type="scientific">Candidatus Entotheonella gemina</name>
    <dbReference type="NCBI Taxonomy" id="1429439"/>
    <lineage>
        <taxon>Bacteria</taxon>
        <taxon>Pseudomonadati</taxon>
        <taxon>Nitrospinota/Tectimicrobiota group</taxon>
        <taxon>Candidatus Tectimicrobiota</taxon>
        <taxon>Candidatus Entotheonellia</taxon>
        <taxon>Candidatus Entotheonellales</taxon>
        <taxon>Candidatus Entotheonellaceae</taxon>
        <taxon>Candidatus Entotheonella</taxon>
    </lineage>
</organism>
<dbReference type="AlphaFoldDB" id="W4M6Y8"/>